<dbReference type="Proteomes" id="UP000008152">
    <property type="component" value="Chromosome II"/>
</dbReference>
<dbReference type="Pfam" id="PF05932">
    <property type="entry name" value="CesT"/>
    <property type="match status" value="1"/>
</dbReference>
<dbReference type="CDD" id="cd16364">
    <property type="entry name" value="T3SC_I-like"/>
    <property type="match status" value="1"/>
</dbReference>
<proteinExistence type="predicted"/>
<dbReference type="Gene3D" id="3.30.1460.10">
    <property type="match status" value="1"/>
</dbReference>
<sequence>MTNEQKIIDNLLQELGRTWLLGFLKLDDSGRCAFKTEAGVDVAIDMIACSSHLQLLADLGSIPDNEDNHFLIRLLHHNFNSSILRQAYFALDPKDNRVLLRYQHPVEGLDVNILANIIGNFTTILHEAKNTIGESFELTNDSPFKIDNNNFIRG</sequence>
<evidence type="ECO:0000313" key="1">
    <source>
        <dbReference type="EMBL" id="ABU73574.1"/>
    </source>
</evidence>
<dbReference type="EMBL" id="CP000790">
    <property type="protein sequence ID" value="ABU73574.1"/>
    <property type="molecule type" value="Genomic_DNA"/>
</dbReference>
<name>A7N402_VIBC1</name>
<dbReference type="GO" id="GO:0030254">
    <property type="term" value="P:protein secretion by the type III secretion system"/>
    <property type="evidence" value="ECO:0007669"/>
    <property type="project" value="InterPro"/>
</dbReference>
<dbReference type="SUPFAM" id="SSF69635">
    <property type="entry name" value="Type III secretory system chaperone-like"/>
    <property type="match status" value="1"/>
</dbReference>
<dbReference type="AlphaFoldDB" id="A7N402"/>
<accession>A7N402</accession>
<dbReference type="PATRIC" id="fig|338187.36.peg.4553"/>
<reference evidence="1 2" key="1">
    <citation type="submission" date="2007-08" db="EMBL/GenBank/DDBJ databases">
        <authorList>
            <consortium name="The Vibrio harveyi Genome Sequencing Project"/>
            <person name="Bassler B."/>
            <person name="Clifton S.W."/>
            <person name="Fulton L."/>
            <person name="Delehaunty K."/>
            <person name="Fronick C."/>
            <person name="Harrison M."/>
            <person name="Markivic C."/>
            <person name="Fulton R."/>
            <person name="Tin-Wollam A.-M."/>
            <person name="Shah N."/>
            <person name="Pepin K."/>
            <person name="Nash W."/>
            <person name="Thiruvilangam P."/>
            <person name="Bhonagiri V."/>
            <person name="Waters C."/>
            <person name="Tu K.C."/>
            <person name="Irgon J."/>
            <person name="Wilson R.K."/>
        </authorList>
    </citation>
    <scope>NUCLEOTIDE SEQUENCE [LARGE SCALE GENOMIC DNA]</scope>
    <source>
        <strain evidence="2">ATCC BAA-1116 / BB120</strain>
    </source>
</reference>
<dbReference type="InterPro" id="IPR010261">
    <property type="entry name" value="Tir_chaperone"/>
</dbReference>
<gene>
    <name evidence="1" type="ordered locus">VIBHAR_05673</name>
</gene>
<evidence type="ECO:0000313" key="2">
    <source>
        <dbReference type="Proteomes" id="UP000008152"/>
    </source>
</evidence>
<dbReference type="KEGG" id="vha:VIBHAR_05673"/>
<organism evidence="1 2">
    <name type="scientific">Vibrio campbellii (strain ATCC BAA-1116)</name>
    <dbReference type="NCBI Taxonomy" id="2902295"/>
    <lineage>
        <taxon>Bacteria</taxon>
        <taxon>Pseudomonadati</taxon>
        <taxon>Pseudomonadota</taxon>
        <taxon>Gammaproteobacteria</taxon>
        <taxon>Vibrionales</taxon>
        <taxon>Vibrionaceae</taxon>
        <taxon>Vibrio</taxon>
    </lineage>
</organism>
<protein>
    <submittedName>
        <fullName evidence="1">Uncharacterized protein</fullName>
    </submittedName>
</protein>
<dbReference type="RefSeq" id="WP_012129288.1">
    <property type="nucleotide sequence ID" value="NC_009784.1"/>
</dbReference>